<sequence length="266" mass="29916">MNLRVNHKTPQHAVQRIRELRRNLQLDAEEQVALRQIKAECFDDRRDWNSNVFRDLHGVAVQMDLTTCSQDSEVPPTFCDLLSPILDWNLEQDVLVERDVSKCKLRLPSSSGESLGNMLRRKAGGKVAYGIVILVKTITNDEPMTTRSKSHYFRPKALVERVHMVVYYIDSSAGCVFIDPQNAPGRRVQADLAGLVGPSWNMDRVWYVPLFGGGGWEVTGGERAATSAAAVASGSAWEGLHMRRTRRLQSCLLSSLRWRGPQQQVS</sequence>
<name>A0A813LF27_POLGL</name>
<organism evidence="1 2">
    <name type="scientific">Polarella glacialis</name>
    <name type="common">Dinoflagellate</name>
    <dbReference type="NCBI Taxonomy" id="89957"/>
    <lineage>
        <taxon>Eukaryota</taxon>
        <taxon>Sar</taxon>
        <taxon>Alveolata</taxon>
        <taxon>Dinophyceae</taxon>
        <taxon>Suessiales</taxon>
        <taxon>Suessiaceae</taxon>
        <taxon>Polarella</taxon>
    </lineage>
</organism>
<dbReference type="Proteomes" id="UP000626109">
    <property type="component" value="Unassembled WGS sequence"/>
</dbReference>
<evidence type="ECO:0000313" key="1">
    <source>
        <dbReference type="EMBL" id="CAE8721758.1"/>
    </source>
</evidence>
<protein>
    <submittedName>
        <fullName evidence="1">Uncharacterized protein</fullName>
    </submittedName>
</protein>
<evidence type="ECO:0000313" key="2">
    <source>
        <dbReference type="Proteomes" id="UP000626109"/>
    </source>
</evidence>
<gene>
    <name evidence="1" type="ORF">PGLA2088_LOCUS42120</name>
</gene>
<dbReference type="AlphaFoldDB" id="A0A813LF27"/>
<proteinExistence type="predicted"/>
<comment type="caution">
    <text evidence="1">The sequence shown here is derived from an EMBL/GenBank/DDBJ whole genome shotgun (WGS) entry which is preliminary data.</text>
</comment>
<accession>A0A813LF27</accession>
<reference evidence="1" key="1">
    <citation type="submission" date="2021-02" db="EMBL/GenBank/DDBJ databases">
        <authorList>
            <person name="Dougan E. K."/>
            <person name="Rhodes N."/>
            <person name="Thang M."/>
            <person name="Chan C."/>
        </authorList>
    </citation>
    <scope>NUCLEOTIDE SEQUENCE</scope>
</reference>
<dbReference type="EMBL" id="CAJNNW010034145">
    <property type="protein sequence ID" value="CAE8721758.1"/>
    <property type="molecule type" value="Genomic_DNA"/>
</dbReference>